<evidence type="ECO:0000313" key="2">
    <source>
        <dbReference type="Proteomes" id="UP000184514"/>
    </source>
</evidence>
<sequence length="68" mass="7344">MMDHARRFTRPLLTLITDHGCAFADILATRAEQDPALADHMLAALADLEAAFPDLAVDGAPQPVFAQK</sequence>
<reference evidence="1 2" key="1">
    <citation type="submission" date="2016-10" db="EMBL/GenBank/DDBJ databases">
        <title>Genome sequence of Planktotalea frisia SH6-1.</title>
        <authorList>
            <person name="Poehlein A."/>
            <person name="Bakenhus I."/>
            <person name="Voget S."/>
            <person name="Brinkhoff T."/>
            <person name="Simon M."/>
        </authorList>
    </citation>
    <scope>NUCLEOTIDE SEQUENCE [LARGE SCALE GENOMIC DNA]</scope>
    <source>
        <strain evidence="1 2">SH6-1</strain>
    </source>
</reference>
<proteinExistence type="predicted"/>
<accession>A0A1L9NVI4</accession>
<protein>
    <submittedName>
        <fullName evidence="1">Uncharacterized protein</fullName>
    </submittedName>
</protein>
<comment type="caution">
    <text evidence="1">The sequence shown here is derived from an EMBL/GenBank/DDBJ whole genome shotgun (WGS) entry which is preliminary data.</text>
</comment>
<evidence type="ECO:0000313" key="1">
    <source>
        <dbReference type="EMBL" id="OJI93310.1"/>
    </source>
</evidence>
<dbReference type="STRING" id="696762.PFRI_24330"/>
<dbReference type="RefSeq" id="WP_072630981.1">
    <property type="nucleotide sequence ID" value="NZ_MLCB01000146.1"/>
</dbReference>
<dbReference type="Proteomes" id="UP000184514">
    <property type="component" value="Unassembled WGS sequence"/>
</dbReference>
<gene>
    <name evidence="1" type="ORF">PFRI_24330</name>
</gene>
<name>A0A1L9NVI4_9RHOB</name>
<organism evidence="1 2">
    <name type="scientific">Planktotalea frisia</name>
    <dbReference type="NCBI Taxonomy" id="696762"/>
    <lineage>
        <taxon>Bacteria</taxon>
        <taxon>Pseudomonadati</taxon>
        <taxon>Pseudomonadota</taxon>
        <taxon>Alphaproteobacteria</taxon>
        <taxon>Rhodobacterales</taxon>
        <taxon>Paracoccaceae</taxon>
        <taxon>Planktotalea</taxon>
    </lineage>
</organism>
<keyword evidence="2" id="KW-1185">Reference proteome</keyword>
<dbReference type="AlphaFoldDB" id="A0A1L9NVI4"/>
<dbReference type="EMBL" id="MLCB01000146">
    <property type="protein sequence ID" value="OJI93310.1"/>
    <property type="molecule type" value="Genomic_DNA"/>
</dbReference>